<dbReference type="CDD" id="cd17930">
    <property type="entry name" value="DEXHc_cas3"/>
    <property type="match status" value="1"/>
</dbReference>
<dbReference type="OrthoDB" id="43851at2157"/>
<dbReference type="EMBL" id="BMQS01000018">
    <property type="protein sequence ID" value="GGU00910.1"/>
    <property type="molecule type" value="Genomic_DNA"/>
</dbReference>
<dbReference type="GO" id="GO:0004386">
    <property type="term" value="F:helicase activity"/>
    <property type="evidence" value="ECO:0007669"/>
    <property type="project" value="UniProtKB-KW"/>
</dbReference>
<dbReference type="SMART" id="SM00487">
    <property type="entry name" value="DEXDc"/>
    <property type="match status" value="1"/>
</dbReference>
<dbReference type="RefSeq" id="WP_126450511.1">
    <property type="nucleotide sequence ID" value="NZ_AP018553.1"/>
</dbReference>
<keyword evidence="9" id="KW-0051">Antiviral defense</keyword>
<evidence type="ECO:0000256" key="5">
    <source>
        <dbReference type="ARBA" id="ARBA00022741"/>
    </source>
</evidence>
<comment type="similarity">
    <text evidence="2">In the central section; belongs to the CRISPR-associated helicase Cas3 family.</text>
</comment>
<organism evidence="12 14">
    <name type="scientific">Sulfodiicoccus acidiphilus</name>
    <dbReference type="NCBI Taxonomy" id="1670455"/>
    <lineage>
        <taxon>Archaea</taxon>
        <taxon>Thermoproteota</taxon>
        <taxon>Thermoprotei</taxon>
        <taxon>Sulfolobales</taxon>
        <taxon>Sulfolobaceae</taxon>
        <taxon>Sulfodiicoccus</taxon>
    </lineage>
</organism>
<dbReference type="NCBIfam" id="TIGR01587">
    <property type="entry name" value="cas3_core"/>
    <property type="match status" value="1"/>
</dbReference>
<dbReference type="GO" id="GO:0003676">
    <property type="term" value="F:nucleic acid binding"/>
    <property type="evidence" value="ECO:0007669"/>
    <property type="project" value="InterPro"/>
</dbReference>
<dbReference type="GO" id="GO:0051607">
    <property type="term" value="P:defense response to virus"/>
    <property type="evidence" value="ECO:0007669"/>
    <property type="project" value="UniProtKB-KW"/>
</dbReference>
<evidence type="ECO:0000313" key="12">
    <source>
        <dbReference type="EMBL" id="BBD73357.1"/>
    </source>
</evidence>
<keyword evidence="12" id="KW-0255">Endonuclease</keyword>
<dbReference type="GO" id="GO:0016787">
    <property type="term" value="F:hydrolase activity"/>
    <property type="evidence" value="ECO:0007669"/>
    <property type="project" value="UniProtKB-KW"/>
</dbReference>
<dbReference type="Pfam" id="PF00270">
    <property type="entry name" value="DEAD"/>
    <property type="match status" value="1"/>
</dbReference>
<dbReference type="InterPro" id="IPR006474">
    <property type="entry name" value="Helicase_Cas3_CRISPR-ass_core"/>
</dbReference>
<dbReference type="Gene3D" id="3.40.50.300">
    <property type="entry name" value="P-loop containing nucleotide triphosphate hydrolases"/>
    <property type="match status" value="2"/>
</dbReference>
<dbReference type="EMBL" id="AP018553">
    <property type="protein sequence ID" value="BBD73357.1"/>
    <property type="molecule type" value="Genomic_DNA"/>
</dbReference>
<name>A0A348B5A5_9CREN</name>
<evidence type="ECO:0000256" key="7">
    <source>
        <dbReference type="ARBA" id="ARBA00022806"/>
    </source>
</evidence>
<keyword evidence="5" id="KW-0547">Nucleotide-binding</keyword>
<dbReference type="GeneID" id="38667229"/>
<feature type="domain" description="Helicase ATP-binding" evidence="10">
    <location>
        <begin position="240"/>
        <end position="407"/>
    </location>
</feature>
<gene>
    <name evidence="13" type="ORF">GCM10007116_17650</name>
    <name evidence="12" type="ORF">HS1genome_1746</name>
</gene>
<dbReference type="InterPro" id="IPR011545">
    <property type="entry name" value="DEAD/DEAH_box_helicase_dom"/>
</dbReference>
<evidence type="ECO:0000256" key="2">
    <source>
        <dbReference type="ARBA" id="ARBA00009046"/>
    </source>
</evidence>
<dbReference type="CDD" id="cd09641">
    <property type="entry name" value="Cas3''_I"/>
    <property type="match status" value="1"/>
</dbReference>
<evidence type="ECO:0000256" key="3">
    <source>
        <dbReference type="ARBA" id="ARBA00022722"/>
    </source>
</evidence>
<reference evidence="13" key="4">
    <citation type="submission" date="2020-09" db="EMBL/GenBank/DDBJ databases">
        <authorList>
            <person name="Sun Q."/>
            <person name="Ohkuma M."/>
        </authorList>
    </citation>
    <scope>NUCLEOTIDE SEQUENCE</scope>
    <source>
        <strain evidence="13">JCM 31740</strain>
    </source>
</reference>
<keyword evidence="3" id="KW-0540">Nuclease</keyword>
<reference evidence="12" key="3">
    <citation type="journal article" date="2019" name="BMC Res. Notes">
        <title>Complete genome sequence of the Sulfodiicoccus acidiphilus strain HS-1T, the first crenarchaeon that lacks polB3, isolated from an acidic hot spring in Ohwaku-dani, Hakone, Japan.</title>
        <authorList>
            <person name="Sakai H.D."/>
            <person name="Kurosawa N."/>
        </authorList>
    </citation>
    <scope>NUCLEOTIDE SEQUENCE</scope>
    <source>
        <strain evidence="12">HS-1</strain>
    </source>
</reference>
<dbReference type="Proteomes" id="UP000276741">
    <property type="component" value="Chromosome"/>
</dbReference>
<evidence type="ECO:0000313" key="13">
    <source>
        <dbReference type="EMBL" id="GGU00910.1"/>
    </source>
</evidence>
<evidence type="ECO:0000256" key="8">
    <source>
        <dbReference type="ARBA" id="ARBA00022840"/>
    </source>
</evidence>
<evidence type="ECO:0000256" key="9">
    <source>
        <dbReference type="ARBA" id="ARBA00023118"/>
    </source>
</evidence>
<reference evidence="14" key="2">
    <citation type="submission" date="2018-04" db="EMBL/GenBank/DDBJ databases">
        <title>Complete genome sequence of Sulfodiicoccus acidiphilus strain HS-1.</title>
        <authorList>
            <person name="Sakai H.D."/>
            <person name="Kurosawa N."/>
        </authorList>
    </citation>
    <scope>NUCLEOTIDE SEQUENCE [LARGE SCALE GENOMIC DNA]</scope>
    <source>
        <strain evidence="14">HS-1</strain>
    </source>
</reference>
<dbReference type="GO" id="GO:0140097">
    <property type="term" value="F:catalytic activity, acting on DNA"/>
    <property type="evidence" value="ECO:0007669"/>
    <property type="project" value="UniProtKB-ARBA"/>
</dbReference>
<evidence type="ECO:0000259" key="10">
    <source>
        <dbReference type="PROSITE" id="PS51192"/>
    </source>
</evidence>
<dbReference type="InterPro" id="IPR027417">
    <property type="entry name" value="P-loop_NTPase"/>
</dbReference>
<keyword evidence="14" id="KW-1185">Reference proteome</keyword>
<dbReference type="KEGG" id="sacd:HS1genome_1746"/>
<keyword evidence="8" id="KW-0067">ATP-binding</keyword>
<keyword evidence="6" id="KW-0378">Hydrolase</keyword>
<dbReference type="InterPro" id="IPR038257">
    <property type="entry name" value="CRISPR-assoc_Cas3_HD_sf"/>
</dbReference>
<dbReference type="InterPro" id="IPR054712">
    <property type="entry name" value="Cas3-like_dom"/>
</dbReference>
<dbReference type="NCBIfam" id="TIGR01596">
    <property type="entry name" value="cas3_HD"/>
    <property type="match status" value="1"/>
</dbReference>
<accession>A0A348B5A5</accession>
<dbReference type="GO" id="GO:0046872">
    <property type="term" value="F:metal ion binding"/>
    <property type="evidence" value="ECO:0007669"/>
    <property type="project" value="UniProtKB-KW"/>
</dbReference>
<evidence type="ECO:0000313" key="14">
    <source>
        <dbReference type="Proteomes" id="UP000276741"/>
    </source>
</evidence>
<dbReference type="Gene3D" id="1.10.3210.30">
    <property type="match status" value="1"/>
</dbReference>
<feature type="domain" description="HD Cas3-type" evidence="11">
    <location>
        <begin position="4"/>
        <end position="197"/>
    </location>
</feature>
<dbReference type="InterPro" id="IPR014001">
    <property type="entry name" value="Helicase_ATP-bd"/>
</dbReference>
<keyword evidence="4" id="KW-0479">Metal-binding</keyword>
<dbReference type="Pfam" id="PF22590">
    <property type="entry name" value="Cas3-like_C_2"/>
    <property type="match status" value="1"/>
</dbReference>
<evidence type="ECO:0000256" key="6">
    <source>
        <dbReference type="ARBA" id="ARBA00022801"/>
    </source>
</evidence>
<dbReference type="PROSITE" id="PS51192">
    <property type="entry name" value="HELICASE_ATP_BIND_1"/>
    <property type="match status" value="1"/>
</dbReference>
<comment type="similarity">
    <text evidence="1">In the N-terminal section; belongs to the CRISPR-associated nuclease Cas3-HD family.</text>
</comment>
<sequence>MAYYSHPNKELRDHLREVGEGAKENVISAGRSDLADYAFLAGGLHDIGKYTRYFQEHLITGRKVDCSDHAFLSSLVALHESKRFGNPVLAALTAVSVYSHHGQLKGLDRYSEVLTTKEMESENSSSCLSKQYEDLLSRWTEIRREVEWISGDIPPLGSLLREASSLTRKARLENKGWKEYFDGLLIFSSLIDADKHSAAGVKESELPLPEPEVLKSHLLSLTSPNPKVGEMREQLRAWALRFTPSSAFVTLVAPTGSGKTLAGTLVALKGGKRRVVYSLPFISVIEQNADVLARVLGEDRVLKFHHLALRFKEDETQDTESRLMLAESWDSPLVITTFEALVSTFFTSRNVNLKRFHNLAGSFLILDEVQAFPLEYLWLIREALEEMTKHLNVNVLLMTATLPLKDEANHPVTFVPNRYRVEFRRFEDVETPEELANSLELERSGMVELNTIASAEATFKVLVERGERPSFLSTRIVPKERWRRIQKIKRALEEGERVSLVTTQMVEAGVDLDFRRGYRDLGPLDSVIQAAGRVNRNYGEQGVLTLTKIQRNNSNRTDFSLIYGTLSEEITLKVLKKWRTGFQEKDVPEVLEEYYSEVRRRYNDFRTKDAEKLRRPIQELRYDEVEMRLIRNEPKYPVYVTLDDEAEEVLSRLREVLKERGYERRAKLKALRGSAEQYVVRVWEEPSLTFDERLGWYVLEKEELDRFYDRDTGFRKMKEEGAVLW</sequence>
<reference evidence="13" key="1">
    <citation type="journal article" date="2014" name="Int. J. Syst. Evol. Microbiol.">
        <title>Complete genome sequence of Corynebacterium casei LMG S-19264T (=DSM 44701T), isolated from a smear-ripened cheese.</title>
        <authorList>
            <consortium name="US DOE Joint Genome Institute (JGI-PGF)"/>
            <person name="Walter F."/>
            <person name="Albersmeier A."/>
            <person name="Kalinowski J."/>
            <person name="Ruckert C."/>
        </authorList>
    </citation>
    <scope>NUCLEOTIDE SEQUENCE</scope>
    <source>
        <strain evidence="13">JCM 31740</strain>
    </source>
</reference>
<dbReference type="Proteomes" id="UP000616143">
    <property type="component" value="Unassembled WGS sequence"/>
</dbReference>
<evidence type="ECO:0000256" key="4">
    <source>
        <dbReference type="ARBA" id="ARBA00022723"/>
    </source>
</evidence>
<evidence type="ECO:0000256" key="1">
    <source>
        <dbReference type="ARBA" id="ARBA00006847"/>
    </source>
</evidence>
<keyword evidence="7" id="KW-0347">Helicase</keyword>
<dbReference type="GO" id="GO:0005524">
    <property type="term" value="F:ATP binding"/>
    <property type="evidence" value="ECO:0007669"/>
    <property type="project" value="UniProtKB-KW"/>
</dbReference>
<dbReference type="InterPro" id="IPR006483">
    <property type="entry name" value="CRISPR-assoc_Cas3_HD"/>
</dbReference>
<dbReference type="GO" id="GO:0004519">
    <property type="term" value="F:endonuclease activity"/>
    <property type="evidence" value="ECO:0007669"/>
    <property type="project" value="UniProtKB-KW"/>
</dbReference>
<dbReference type="SUPFAM" id="SSF52540">
    <property type="entry name" value="P-loop containing nucleoside triphosphate hydrolases"/>
    <property type="match status" value="1"/>
</dbReference>
<dbReference type="PROSITE" id="PS51643">
    <property type="entry name" value="HD_CAS3"/>
    <property type="match status" value="1"/>
</dbReference>
<protein>
    <submittedName>
        <fullName evidence="12">CRISPR-associated helicase/endonuclease Cas3</fullName>
    </submittedName>
</protein>
<proteinExistence type="inferred from homology"/>
<evidence type="ECO:0000259" key="11">
    <source>
        <dbReference type="PROSITE" id="PS51643"/>
    </source>
</evidence>
<dbReference type="AlphaFoldDB" id="A0A348B5A5"/>